<evidence type="ECO:0000313" key="1">
    <source>
        <dbReference type="EMBL" id="EED66634.1"/>
    </source>
</evidence>
<dbReference type="Proteomes" id="UP000003039">
    <property type="component" value="Unassembled WGS sequence"/>
</dbReference>
<organism evidence="1 2">
    <name type="scientific">Comamonas testosteroni (strain DSM 14576 / KF-1)</name>
    <name type="common">Pseudomonas testosteroni</name>
    <dbReference type="NCBI Taxonomy" id="399795"/>
    <lineage>
        <taxon>Bacteria</taxon>
        <taxon>Pseudomonadati</taxon>
        <taxon>Pseudomonadota</taxon>
        <taxon>Betaproteobacteria</taxon>
        <taxon>Burkholderiales</taxon>
        <taxon>Comamonadaceae</taxon>
        <taxon>Comamonas</taxon>
    </lineage>
</organism>
<sequence>MTVQHRQHVSLTRPGLELDSGLLASSKAHAEICSTAYYGIQDMACILINDMDLNFRVLGSKGTQCIRQEMVCNRWDASHRHRSPTRQGLIVNPLHCSLKAL</sequence>
<reference evidence="1 2" key="1">
    <citation type="journal article" date="2004" name="Appl. Environ. Microbiol.">
        <title>Mineralization of individual congeners of linear alkylbenzenesulfonate by defined pairs of heterotrophic bacteria.</title>
        <authorList>
            <person name="Schleheck D."/>
            <person name="Knepper T.P."/>
            <person name="Fischer K."/>
            <person name="Cook A.M."/>
        </authorList>
    </citation>
    <scope>NUCLEOTIDE SEQUENCE [LARGE SCALE GENOMIC DNA]</scope>
    <source>
        <strain evidence="2">DSM 14576 / KF-1</strain>
    </source>
</reference>
<dbReference type="AlphaFoldDB" id="B7X2S2"/>
<accession>B7X2S2</accession>
<comment type="caution">
    <text evidence="1">The sequence shown here is derived from an EMBL/GenBank/DDBJ whole genome shotgun (WGS) entry which is preliminary data.</text>
</comment>
<protein>
    <submittedName>
        <fullName evidence="1">Uncharacterized protein</fullName>
    </submittedName>
</protein>
<dbReference type="EMBL" id="AAUJ02000001">
    <property type="protein sequence ID" value="EED66634.1"/>
    <property type="molecule type" value="Genomic_DNA"/>
</dbReference>
<proteinExistence type="predicted"/>
<gene>
    <name evidence="1" type="ORF">CtesDRAFT_PD1580</name>
</gene>
<name>B7X2S2_COMTK</name>
<evidence type="ECO:0000313" key="2">
    <source>
        <dbReference type="Proteomes" id="UP000003039"/>
    </source>
</evidence>